<dbReference type="Proteomes" id="UP000646548">
    <property type="component" value="Unassembled WGS sequence"/>
</dbReference>
<sequence length="89" mass="9046">MAGLGHSRSSGGSGSWGWLSGSGRRASLSALNDDIGRLARQSLSLSGGGQRLVTVSETERLLASCVAKQFASVSASAGLVFRGHLSAEL</sequence>
<dbReference type="EMBL" id="WKFB01000274">
    <property type="protein sequence ID" value="KAF6728634.1"/>
    <property type="molecule type" value="Genomic_DNA"/>
</dbReference>
<gene>
    <name evidence="2" type="ORF">FQA47_001196</name>
</gene>
<comment type="caution">
    <text evidence="2">The sequence shown here is derived from an EMBL/GenBank/DDBJ whole genome shotgun (WGS) entry which is preliminary data.</text>
</comment>
<organism evidence="2 3">
    <name type="scientific">Oryzias melastigma</name>
    <name type="common">Marine medaka</name>
    <dbReference type="NCBI Taxonomy" id="30732"/>
    <lineage>
        <taxon>Eukaryota</taxon>
        <taxon>Metazoa</taxon>
        <taxon>Chordata</taxon>
        <taxon>Craniata</taxon>
        <taxon>Vertebrata</taxon>
        <taxon>Euteleostomi</taxon>
        <taxon>Actinopterygii</taxon>
        <taxon>Neopterygii</taxon>
        <taxon>Teleostei</taxon>
        <taxon>Neoteleostei</taxon>
        <taxon>Acanthomorphata</taxon>
        <taxon>Ovalentaria</taxon>
        <taxon>Atherinomorphae</taxon>
        <taxon>Beloniformes</taxon>
        <taxon>Adrianichthyidae</taxon>
        <taxon>Oryziinae</taxon>
        <taxon>Oryzias</taxon>
    </lineage>
</organism>
<feature type="region of interest" description="Disordered" evidence="1">
    <location>
        <begin position="1"/>
        <end position="20"/>
    </location>
</feature>
<accession>A0A834CIQ2</accession>
<proteinExistence type="predicted"/>
<evidence type="ECO:0000313" key="2">
    <source>
        <dbReference type="EMBL" id="KAF6728634.1"/>
    </source>
</evidence>
<name>A0A834CIQ2_ORYME</name>
<evidence type="ECO:0000256" key="1">
    <source>
        <dbReference type="SAM" id="MobiDB-lite"/>
    </source>
</evidence>
<evidence type="ECO:0000313" key="3">
    <source>
        <dbReference type="Proteomes" id="UP000646548"/>
    </source>
</evidence>
<protein>
    <submittedName>
        <fullName evidence="2">Uncharacterized protein</fullName>
    </submittedName>
</protein>
<dbReference type="AlphaFoldDB" id="A0A834CIQ2"/>
<reference evidence="2" key="1">
    <citation type="journal article" name="BMC Genomics">
        <title>Long-read sequencing and de novo genome assembly of marine medaka (Oryzias melastigma).</title>
        <authorList>
            <person name="Liang P."/>
            <person name="Saqib H.S.A."/>
            <person name="Ni X."/>
            <person name="Shen Y."/>
        </authorList>
    </citation>
    <scope>NUCLEOTIDE SEQUENCE</scope>
    <source>
        <strain evidence="2">Bigg-433</strain>
    </source>
</reference>